<keyword evidence="1" id="KW-1133">Transmembrane helix</keyword>
<dbReference type="AlphaFoldDB" id="A0A839INP5"/>
<dbReference type="Pfam" id="PF04241">
    <property type="entry name" value="DUF423"/>
    <property type="match status" value="1"/>
</dbReference>
<dbReference type="EMBL" id="JACJFM010000007">
    <property type="protein sequence ID" value="MBB1486511.1"/>
    <property type="molecule type" value="Genomic_DNA"/>
</dbReference>
<keyword evidence="1" id="KW-0812">Transmembrane</keyword>
<reference evidence="2 3" key="1">
    <citation type="submission" date="2020-08" db="EMBL/GenBank/DDBJ databases">
        <title>Oceanospirillum sp. nov. isolated from marine sediment.</title>
        <authorList>
            <person name="Ji X."/>
        </authorList>
    </citation>
    <scope>NUCLEOTIDE SEQUENCE [LARGE SCALE GENOMIC DNA]</scope>
    <source>
        <strain evidence="2 3">D5</strain>
    </source>
</reference>
<feature type="transmembrane region" description="Helical" evidence="1">
    <location>
        <begin position="97"/>
        <end position="120"/>
    </location>
</feature>
<feature type="transmembrane region" description="Helical" evidence="1">
    <location>
        <begin position="40"/>
        <end position="58"/>
    </location>
</feature>
<evidence type="ECO:0000313" key="2">
    <source>
        <dbReference type="EMBL" id="MBB1486511.1"/>
    </source>
</evidence>
<evidence type="ECO:0000313" key="3">
    <source>
        <dbReference type="Proteomes" id="UP000565262"/>
    </source>
</evidence>
<feature type="transmembrane region" description="Helical" evidence="1">
    <location>
        <begin position="65"/>
        <end position="85"/>
    </location>
</feature>
<gene>
    <name evidence="2" type="ORF">H4O21_07795</name>
</gene>
<dbReference type="Proteomes" id="UP000565262">
    <property type="component" value="Unassembled WGS sequence"/>
</dbReference>
<comment type="caution">
    <text evidence="2">The sequence shown here is derived from an EMBL/GenBank/DDBJ whole genome shotgun (WGS) entry which is preliminary data.</text>
</comment>
<dbReference type="InterPro" id="IPR006696">
    <property type="entry name" value="DUF423"/>
</dbReference>
<sequence>MTTLLWTGVALLGGSSVLLDAWFSHGLNTTPDVMSSLKTAIYYQQLNSVLVIISLILAGKSPRFIHILPAWCFTLGIIAFSGGIYGKHLMALNTGMITPAGGLITALGWILLAVSGLGYIQRSRQSGF</sequence>
<protein>
    <submittedName>
        <fullName evidence="2">DUF423 domain-containing protein</fullName>
    </submittedName>
</protein>
<evidence type="ECO:0000256" key="1">
    <source>
        <dbReference type="SAM" id="Phobius"/>
    </source>
</evidence>
<keyword evidence="1" id="KW-0472">Membrane</keyword>
<accession>A0A839INP5</accession>
<organism evidence="2 3">
    <name type="scientific">Oceanospirillum sediminis</name>
    <dbReference type="NCBI Taxonomy" id="2760088"/>
    <lineage>
        <taxon>Bacteria</taxon>
        <taxon>Pseudomonadati</taxon>
        <taxon>Pseudomonadota</taxon>
        <taxon>Gammaproteobacteria</taxon>
        <taxon>Oceanospirillales</taxon>
        <taxon>Oceanospirillaceae</taxon>
        <taxon>Oceanospirillum</taxon>
    </lineage>
</organism>
<dbReference type="RefSeq" id="WP_182808290.1">
    <property type="nucleotide sequence ID" value="NZ_JACJFM010000007.1"/>
</dbReference>
<proteinExistence type="predicted"/>
<name>A0A839INP5_9GAMM</name>
<keyword evidence="3" id="KW-1185">Reference proteome</keyword>